<dbReference type="AlphaFoldDB" id="A0A8C4SAH7"/>
<comment type="similarity">
    <text evidence="2">Belongs to the osteocalcin/matrix Gla protein family.</text>
</comment>
<dbReference type="SUPFAM" id="SSF57630">
    <property type="entry name" value="GLA-domain"/>
    <property type="match status" value="1"/>
</dbReference>
<evidence type="ECO:0000256" key="2">
    <source>
        <dbReference type="ARBA" id="ARBA00008850"/>
    </source>
</evidence>
<feature type="signal peptide" evidence="11">
    <location>
        <begin position="1"/>
        <end position="20"/>
    </location>
</feature>
<keyword evidence="6" id="KW-0479">Metal-binding</keyword>
<proteinExistence type="inferred from homology"/>
<evidence type="ECO:0000313" key="13">
    <source>
        <dbReference type="Ensembl" id="ENSECRP00000014060.1"/>
    </source>
</evidence>
<dbReference type="CTD" id="632"/>
<keyword evidence="7" id="KW-0106">Calcium</keyword>
<keyword evidence="3" id="KW-0301">Gamma-carboxyglutamic acid</keyword>
<dbReference type="OrthoDB" id="9950568at2759"/>
<dbReference type="GO" id="GO:0005509">
    <property type="term" value="F:calcium ion binding"/>
    <property type="evidence" value="ECO:0007669"/>
    <property type="project" value="InterPro"/>
</dbReference>
<dbReference type="GO" id="GO:0060348">
    <property type="term" value="P:bone development"/>
    <property type="evidence" value="ECO:0007669"/>
    <property type="project" value="InterPro"/>
</dbReference>
<evidence type="ECO:0000256" key="1">
    <source>
        <dbReference type="ARBA" id="ARBA00004613"/>
    </source>
</evidence>
<dbReference type="GO" id="GO:0001649">
    <property type="term" value="P:osteoblast differentiation"/>
    <property type="evidence" value="ECO:0007669"/>
    <property type="project" value="TreeGrafter"/>
</dbReference>
<dbReference type="GO" id="GO:0008147">
    <property type="term" value="F:structural constituent of bone"/>
    <property type="evidence" value="ECO:0007669"/>
    <property type="project" value="TreeGrafter"/>
</dbReference>
<reference evidence="13" key="2">
    <citation type="submission" date="2025-08" db="UniProtKB">
        <authorList>
            <consortium name="Ensembl"/>
        </authorList>
    </citation>
    <scope>IDENTIFICATION</scope>
</reference>
<evidence type="ECO:0000256" key="10">
    <source>
        <dbReference type="ARBA" id="ARBA00033350"/>
    </source>
</evidence>
<keyword evidence="5" id="KW-0091">Biomineralization</keyword>
<dbReference type="InterPro" id="IPR035972">
    <property type="entry name" value="GLA-like_dom_SF"/>
</dbReference>
<dbReference type="GO" id="GO:0005576">
    <property type="term" value="C:extracellular region"/>
    <property type="evidence" value="ECO:0007669"/>
    <property type="project" value="UniProtKB-SubCell"/>
</dbReference>
<protein>
    <recommendedName>
        <fullName evidence="9">Bone Gla protein</fullName>
    </recommendedName>
    <alternativeName>
        <fullName evidence="10">Gamma-carboxyglutamic acid-containing protein</fullName>
    </alternativeName>
</protein>
<evidence type="ECO:0000313" key="14">
    <source>
        <dbReference type="Proteomes" id="UP000694620"/>
    </source>
</evidence>
<dbReference type="InterPro" id="IPR058704">
    <property type="entry name" value="BGLAP-like_C"/>
</dbReference>
<evidence type="ECO:0000259" key="12">
    <source>
        <dbReference type="PROSITE" id="PS50998"/>
    </source>
</evidence>
<evidence type="ECO:0000256" key="9">
    <source>
        <dbReference type="ARBA" id="ARBA00030150"/>
    </source>
</evidence>
<dbReference type="Proteomes" id="UP000694620">
    <property type="component" value="Chromosome 12"/>
</dbReference>
<keyword evidence="4" id="KW-0964">Secreted</keyword>
<dbReference type="GO" id="GO:1900076">
    <property type="term" value="P:regulation of cellular response to insulin stimulus"/>
    <property type="evidence" value="ECO:0007669"/>
    <property type="project" value="InterPro"/>
</dbReference>
<dbReference type="InterPro" id="IPR000294">
    <property type="entry name" value="GLA_domain"/>
</dbReference>
<evidence type="ECO:0000256" key="8">
    <source>
        <dbReference type="ARBA" id="ARBA00023157"/>
    </source>
</evidence>
<dbReference type="SMART" id="SM00069">
    <property type="entry name" value="GLA"/>
    <property type="match status" value="1"/>
</dbReference>
<organism evidence="13 14">
    <name type="scientific">Erpetoichthys calabaricus</name>
    <name type="common">Rope fish</name>
    <name type="synonym">Calamoichthys calabaricus</name>
    <dbReference type="NCBI Taxonomy" id="27687"/>
    <lineage>
        <taxon>Eukaryota</taxon>
        <taxon>Metazoa</taxon>
        <taxon>Chordata</taxon>
        <taxon>Craniata</taxon>
        <taxon>Vertebrata</taxon>
        <taxon>Euteleostomi</taxon>
        <taxon>Actinopterygii</taxon>
        <taxon>Polypteriformes</taxon>
        <taxon>Polypteridae</taxon>
        <taxon>Erpetoichthys</taxon>
    </lineage>
</organism>
<evidence type="ECO:0000256" key="6">
    <source>
        <dbReference type="ARBA" id="ARBA00022723"/>
    </source>
</evidence>
<comment type="subcellular location">
    <subcellularLocation>
        <location evidence="1">Secreted</location>
    </subcellularLocation>
</comment>
<dbReference type="PANTHER" id="PTHR14235:SF0">
    <property type="entry name" value="OSTEOCALCIN"/>
    <property type="match status" value="1"/>
</dbReference>
<dbReference type="Ensembl" id="ENSECRT00000014302.1">
    <property type="protein sequence ID" value="ENSECRP00000014060.1"/>
    <property type="gene ID" value="ENSECRG00000009375.1"/>
</dbReference>
<evidence type="ECO:0000256" key="11">
    <source>
        <dbReference type="SAM" id="SignalP"/>
    </source>
</evidence>
<dbReference type="InterPro" id="IPR039176">
    <property type="entry name" value="Osteocalcin"/>
</dbReference>
<evidence type="ECO:0000256" key="4">
    <source>
        <dbReference type="ARBA" id="ARBA00022525"/>
    </source>
</evidence>
<dbReference type="GeneID" id="114663259"/>
<sequence length="97" mass="10728">MRNLTLAVLCAVIAICLCHGDSDNSVSAPDSHSSEDFFVKRDTASSFVKRLKRNANYSPQQLESLREVCEVNLACEHMAETAGILAAYQQYYGPIPF</sequence>
<evidence type="ECO:0000256" key="7">
    <source>
        <dbReference type="ARBA" id="ARBA00022837"/>
    </source>
</evidence>
<dbReference type="Pfam" id="PF25890">
    <property type="entry name" value="BGLAP_C"/>
    <property type="match status" value="1"/>
</dbReference>
<dbReference type="PROSITE" id="PS50998">
    <property type="entry name" value="GLA_2"/>
    <property type="match status" value="1"/>
</dbReference>
<dbReference type="GO" id="GO:0046848">
    <property type="term" value="F:hydroxyapatite binding"/>
    <property type="evidence" value="ECO:0007669"/>
    <property type="project" value="TreeGrafter"/>
</dbReference>
<feature type="domain" description="Gla" evidence="12">
    <location>
        <begin position="61"/>
        <end position="93"/>
    </location>
</feature>
<keyword evidence="8" id="KW-1015">Disulfide bond</keyword>
<dbReference type="PANTHER" id="PTHR14235">
    <property type="entry name" value="OSTEOCALCIN"/>
    <property type="match status" value="1"/>
</dbReference>
<dbReference type="GeneTree" id="ENSGT00710000107036"/>
<dbReference type="GO" id="GO:0032571">
    <property type="term" value="P:response to vitamin K"/>
    <property type="evidence" value="ECO:0007669"/>
    <property type="project" value="InterPro"/>
</dbReference>
<dbReference type="RefSeq" id="XP_028672831.1">
    <property type="nucleotide sequence ID" value="XM_028816998.2"/>
</dbReference>
<evidence type="ECO:0000256" key="5">
    <source>
        <dbReference type="ARBA" id="ARBA00022591"/>
    </source>
</evidence>
<keyword evidence="11" id="KW-0732">Signal</keyword>
<dbReference type="PROSITE" id="PS00011">
    <property type="entry name" value="GLA_1"/>
    <property type="match status" value="1"/>
</dbReference>
<name>A0A8C4SAH7_ERPCA</name>
<evidence type="ECO:0000256" key="3">
    <source>
        <dbReference type="ARBA" id="ARBA00022479"/>
    </source>
</evidence>
<gene>
    <name evidence="13" type="primary">bglap</name>
</gene>
<reference evidence="13" key="3">
    <citation type="submission" date="2025-09" db="UniProtKB">
        <authorList>
            <consortium name="Ensembl"/>
        </authorList>
    </citation>
    <scope>IDENTIFICATION</scope>
</reference>
<reference evidence="13" key="1">
    <citation type="submission" date="2021-06" db="EMBL/GenBank/DDBJ databases">
        <authorList>
            <consortium name="Wellcome Sanger Institute Data Sharing"/>
        </authorList>
    </citation>
    <scope>NUCLEOTIDE SEQUENCE [LARGE SCALE GENOMIC DNA]</scope>
</reference>
<keyword evidence="14" id="KW-1185">Reference proteome</keyword>
<accession>A0A8C4SAH7</accession>
<dbReference type="GO" id="GO:0031214">
    <property type="term" value="P:biomineral tissue development"/>
    <property type="evidence" value="ECO:0007669"/>
    <property type="project" value="UniProtKB-KW"/>
</dbReference>
<feature type="chain" id="PRO_5034360929" description="Bone Gla protein" evidence="11">
    <location>
        <begin position="21"/>
        <end position="97"/>
    </location>
</feature>